<sequence>MPRYADSLRSSPFWIGLLLSFLFCWLKTNGDLGTGLIALSTCKAHLTALFIDTQTGTHTDKYDLKVRHSTLRTVSH</sequence>
<reference evidence="3" key="1">
    <citation type="journal article" date="2010" name="Science">
        <title>Signatures of adaptation to obligate biotrophy in the Hyaloperonospora arabidopsidis genome.</title>
        <authorList>
            <person name="Baxter L."/>
            <person name="Tripathy S."/>
            <person name="Ishaque N."/>
            <person name="Boot N."/>
            <person name="Cabral A."/>
            <person name="Kemen E."/>
            <person name="Thines M."/>
            <person name="Ah-Fong A."/>
            <person name="Anderson R."/>
            <person name="Badejoko W."/>
            <person name="Bittner-Eddy P."/>
            <person name="Boore J.L."/>
            <person name="Chibucos M.C."/>
            <person name="Coates M."/>
            <person name="Dehal P."/>
            <person name="Delehaunty K."/>
            <person name="Dong S."/>
            <person name="Downton P."/>
            <person name="Dumas B."/>
            <person name="Fabro G."/>
            <person name="Fronick C."/>
            <person name="Fuerstenberg S.I."/>
            <person name="Fulton L."/>
            <person name="Gaulin E."/>
            <person name="Govers F."/>
            <person name="Hughes L."/>
            <person name="Humphray S."/>
            <person name="Jiang R.H."/>
            <person name="Judelson H."/>
            <person name="Kamoun S."/>
            <person name="Kyung K."/>
            <person name="Meijer H."/>
            <person name="Minx P."/>
            <person name="Morris P."/>
            <person name="Nelson J."/>
            <person name="Phuntumart V."/>
            <person name="Qutob D."/>
            <person name="Rehmany A."/>
            <person name="Rougon-Cardoso A."/>
            <person name="Ryden P."/>
            <person name="Torto-Alalibo T."/>
            <person name="Studholme D."/>
            <person name="Wang Y."/>
            <person name="Win J."/>
            <person name="Wood J."/>
            <person name="Clifton S.W."/>
            <person name="Rogers J."/>
            <person name="Van den Ackerveken G."/>
            <person name="Jones J.D."/>
            <person name="McDowell J.M."/>
            <person name="Beynon J."/>
            <person name="Tyler B.M."/>
        </authorList>
    </citation>
    <scope>NUCLEOTIDE SEQUENCE [LARGE SCALE GENOMIC DNA]</scope>
    <source>
        <strain evidence="3">Emoy2</strain>
    </source>
</reference>
<accession>M4B432</accession>
<proteinExistence type="predicted"/>
<dbReference type="InParanoid" id="M4B432"/>
<dbReference type="VEuPathDB" id="FungiDB:HpaG801031"/>
<protein>
    <recommendedName>
        <fullName evidence="4">RxLR effector candidate protein</fullName>
    </recommendedName>
</protein>
<evidence type="ECO:0008006" key="4">
    <source>
        <dbReference type="Google" id="ProtNLM"/>
    </source>
</evidence>
<keyword evidence="1" id="KW-0732">Signal</keyword>
<keyword evidence="3" id="KW-1185">Reference proteome</keyword>
<dbReference type="HOGENOM" id="CLU_2659837_0_0_1"/>
<feature type="chain" id="PRO_5004048592" description="RxLR effector candidate protein" evidence="1">
    <location>
        <begin position="31"/>
        <end position="76"/>
    </location>
</feature>
<organism evidence="2 3">
    <name type="scientific">Hyaloperonospora arabidopsidis (strain Emoy2)</name>
    <name type="common">Downy mildew agent</name>
    <name type="synonym">Peronospora arabidopsidis</name>
    <dbReference type="NCBI Taxonomy" id="559515"/>
    <lineage>
        <taxon>Eukaryota</taxon>
        <taxon>Sar</taxon>
        <taxon>Stramenopiles</taxon>
        <taxon>Oomycota</taxon>
        <taxon>Peronosporomycetes</taxon>
        <taxon>Peronosporales</taxon>
        <taxon>Peronosporaceae</taxon>
        <taxon>Hyaloperonospora</taxon>
    </lineage>
</organism>
<dbReference type="AlphaFoldDB" id="M4B432"/>
<dbReference type="EMBL" id="JH598253">
    <property type="status" value="NOT_ANNOTATED_CDS"/>
    <property type="molecule type" value="Genomic_DNA"/>
</dbReference>
<reference evidence="2" key="2">
    <citation type="submission" date="2015-06" db="UniProtKB">
        <authorList>
            <consortium name="EnsemblProtists"/>
        </authorList>
    </citation>
    <scope>IDENTIFICATION</scope>
    <source>
        <strain evidence="2">Emoy2</strain>
    </source>
</reference>
<feature type="signal peptide" evidence="1">
    <location>
        <begin position="1"/>
        <end position="30"/>
    </location>
</feature>
<name>M4B432_HYAAE</name>
<dbReference type="Proteomes" id="UP000011713">
    <property type="component" value="Unassembled WGS sequence"/>
</dbReference>
<dbReference type="EnsemblProtists" id="HpaT801031">
    <property type="protein sequence ID" value="HpaP801031"/>
    <property type="gene ID" value="HpaG801031"/>
</dbReference>
<evidence type="ECO:0000256" key="1">
    <source>
        <dbReference type="SAM" id="SignalP"/>
    </source>
</evidence>
<evidence type="ECO:0000313" key="3">
    <source>
        <dbReference type="Proteomes" id="UP000011713"/>
    </source>
</evidence>
<evidence type="ECO:0000313" key="2">
    <source>
        <dbReference type="EnsemblProtists" id="HpaP801031"/>
    </source>
</evidence>